<organism evidence="2 3">
    <name type="scientific">Streblomastix strix</name>
    <dbReference type="NCBI Taxonomy" id="222440"/>
    <lineage>
        <taxon>Eukaryota</taxon>
        <taxon>Metamonada</taxon>
        <taxon>Preaxostyla</taxon>
        <taxon>Oxymonadida</taxon>
        <taxon>Streblomastigidae</taxon>
        <taxon>Streblomastix</taxon>
    </lineage>
</organism>
<sequence>MQGNELDKFQQAGIDCGAEGNREVLSFVDKQKDVVDLDRQCGEVCDQAMASQKGYVWDRQNDESVVGESANRALDKAHTWIRQTDGRLIKQVGEQWRLLNRLTGSRSSVGGAEDESVDRRLRNQVEQASENPFVEGLFGSTTDNVLISKVAGQIFSPLNIQHAIYTIASMIGSVALIQDGDEIIIDVIIANEGNSKLLIHNFPAKQFQDQILISDLLRTADKWSGIESGLGTGLTTALQLTSRRSGVGFGRRIIVFTDGIVTNADELNALRQGLVDCDAGGIDVLGIGLGIAPLQLSKLFPAALYAPNLADLGISCAVALGVSGVRSNKEIKASLLISQTNEDRQKKLRKFLCADPQICHQLARSIRERELSKDFMEAIGKTDLFFMKGTAAQLTQNPEEEPYYEGAFVGFKILVVCLYLGANEKDPSKFKQAVFDEQCGSVLKKKGFEYTFVCSYGEGLNELQKIENGRCPFTQLWLFSSEGYGKLPEEAIDKDPNKIVPFLQAVTDFWKGGGGLFLFCDNTPYNFEANYLLKNHFIFSHGEKNGASNVRLSGFYKGKHQIQVSQNEDAAKKSFSPVLQLNSPGQAKQRLTLRPGLIQFSEGNTISYAVDDKDKPLTTAEQLWPFTPFAWTSQAVTQPRPFILKFVPYSLNPSPVSNYLFPLSYPTFTAFRPPRPAAKPRHSILVLDGSGS</sequence>
<dbReference type="PROSITE" id="PS50234">
    <property type="entry name" value="VWFA"/>
    <property type="match status" value="1"/>
</dbReference>
<comment type="caution">
    <text evidence="2">The sequence shown here is derived from an EMBL/GenBank/DDBJ whole genome shotgun (WGS) entry which is preliminary data.</text>
</comment>
<dbReference type="OrthoDB" id="9979212at2759"/>
<reference evidence="2 3" key="1">
    <citation type="submission" date="2019-03" db="EMBL/GenBank/DDBJ databases">
        <title>Single cell metagenomics reveals metabolic interactions within the superorganism composed of flagellate Streblomastix strix and complex community of Bacteroidetes bacteria on its surface.</title>
        <authorList>
            <person name="Treitli S.C."/>
            <person name="Kolisko M."/>
            <person name="Husnik F."/>
            <person name="Keeling P."/>
            <person name="Hampl V."/>
        </authorList>
    </citation>
    <scope>NUCLEOTIDE SEQUENCE [LARGE SCALE GENOMIC DNA]</scope>
    <source>
        <strain evidence="2">ST1C</strain>
    </source>
</reference>
<feature type="non-terminal residue" evidence="2">
    <location>
        <position position="692"/>
    </location>
</feature>
<evidence type="ECO:0000259" key="1">
    <source>
        <dbReference type="PROSITE" id="PS50234"/>
    </source>
</evidence>
<proteinExistence type="predicted"/>
<dbReference type="AlphaFoldDB" id="A0A5J4UHM8"/>
<dbReference type="Proteomes" id="UP000324800">
    <property type="component" value="Unassembled WGS sequence"/>
</dbReference>
<dbReference type="EMBL" id="SNRW01015775">
    <property type="protein sequence ID" value="KAA6370049.1"/>
    <property type="molecule type" value="Genomic_DNA"/>
</dbReference>
<protein>
    <recommendedName>
        <fullName evidence="1">VWFA domain-containing protein</fullName>
    </recommendedName>
</protein>
<feature type="domain" description="VWFA" evidence="1">
    <location>
        <begin position="143"/>
        <end position="290"/>
    </location>
</feature>
<accession>A0A5J4UHM8</accession>
<dbReference type="CDD" id="cd00198">
    <property type="entry name" value="vWFA"/>
    <property type="match status" value="1"/>
</dbReference>
<dbReference type="InterPro" id="IPR002035">
    <property type="entry name" value="VWF_A"/>
</dbReference>
<evidence type="ECO:0000313" key="2">
    <source>
        <dbReference type="EMBL" id="KAA6370049.1"/>
    </source>
</evidence>
<name>A0A5J4UHM8_9EUKA</name>
<evidence type="ECO:0000313" key="3">
    <source>
        <dbReference type="Proteomes" id="UP000324800"/>
    </source>
</evidence>
<gene>
    <name evidence="2" type="ORF">EZS28_034424</name>
</gene>